<dbReference type="EMBL" id="PEYV01000058">
    <property type="protein sequence ID" value="PIS21297.1"/>
    <property type="molecule type" value="Genomic_DNA"/>
</dbReference>
<dbReference type="GO" id="GO:0003735">
    <property type="term" value="F:structural constituent of ribosome"/>
    <property type="evidence" value="ECO:0007669"/>
    <property type="project" value="InterPro"/>
</dbReference>
<evidence type="ECO:0000256" key="5">
    <source>
        <dbReference type="ARBA" id="ARBA00023274"/>
    </source>
</evidence>
<dbReference type="Gene3D" id="3.30.190.20">
    <property type="match status" value="1"/>
</dbReference>
<dbReference type="Pfam" id="PF00687">
    <property type="entry name" value="Ribosomal_L1"/>
    <property type="match status" value="1"/>
</dbReference>
<gene>
    <name evidence="7" type="ORF">COT51_03405</name>
</gene>
<protein>
    <recommendedName>
        <fullName evidence="6">Ribosomal protein</fullName>
    </recommendedName>
</protein>
<dbReference type="PANTHER" id="PTHR36427">
    <property type="entry name" value="54S RIBOSOMAL PROTEIN L1, MITOCHONDRIAL"/>
    <property type="match status" value="1"/>
</dbReference>
<dbReference type="InterPro" id="IPR028364">
    <property type="entry name" value="Ribosomal_uL1/biogenesis"/>
</dbReference>
<evidence type="ECO:0000256" key="2">
    <source>
        <dbReference type="ARBA" id="ARBA00022491"/>
    </source>
</evidence>
<evidence type="ECO:0000256" key="1">
    <source>
        <dbReference type="ARBA" id="ARBA00010531"/>
    </source>
</evidence>
<comment type="similarity">
    <text evidence="1 6">Belongs to the universal ribosomal protein uL1 family.</text>
</comment>
<keyword evidence="5 6" id="KW-0687">Ribonucleoprotein</keyword>
<dbReference type="AlphaFoldDB" id="A0A2H0X8N4"/>
<dbReference type="Proteomes" id="UP000231098">
    <property type="component" value="Unassembled WGS sequence"/>
</dbReference>
<keyword evidence="3" id="KW-0810">Translation regulation</keyword>
<dbReference type="Gene3D" id="3.40.50.790">
    <property type="match status" value="1"/>
</dbReference>
<dbReference type="PANTHER" id="PTHR36427:SF3">
    <property type="entry name" value="LARGE RIBOSOMAL SUBUNIT PROTEIN UL1M"/>
    <property type="match status" value="1"/>
</dbReference>
<evidence type="ECO:0000313" key="8">
    <source>
        <dbReference type="Proteomes" id="UP000231098"/>
    </source>
</evidence>
<name>A0A2H0X8N4_UNCKA</name>
<dbReference type="InterPro" id="IPR023673">
    <property type="entry name" value="Ribosomal_uL1_CS"/>
</dbReference>
<reference evidence="8" key="1">
    <citation type="submission" date="2017-09" db="EMBL/GenBank/DDBJ databases">
        <title>Depth-based differentiation of microbial function through sediment-hosted aquifers and enrichment of novel symbionts in the deep terrestrial subsurface.</title>
        <authorList>
            <person name="Probst A.J."/>
            <person name="Ladd B."/>
            <person name="Jarett J.K."/>
            <person name="Geller-Mcgrath D.E."/>
            <person name="Sieber C.M.K."/>
            <person name="Emerson J.B."/>
            <person name="Anantharaman K."/>
            <person name="Thomas B.C."/>
            <person name="Malmstrom R."/>
            <person name="Stieglmeier M."/>
            <person name="Klingl A."/>
            <person name="Woyke T."/>
            <person name="Ryan C.M."/>
            <person name="Banfield J.F."/>
        </authorList>
    </citation>
    <scope>NUCLEOTIDE SEQUENCE [LARGE SCALE GENOMIC DNA]</scope>
</reference>
<dbReference type="InterPro" id="IPR002143">
    <property type="entry name" value="Ribosomal_uL1"/>
</dbReference>
<accession>A0A2H0X8N4</accession>
<sequence>MGKKKNVDKTIEEVKEVKKADEAAVAEVSAAKSDAEEGKKKVSKKKKAKVRGEKYKSAVAKIKKGVDHEVSEAIKLVKESSYGKFDATVELHVNLSIDMEKNKTRIQFAVALPHLFQKQKRVLAFNNDTVPGADLMGDDTTINKIANGDIKPRRDFDEVIAHPSFMPKLAKIAKVLGPAGMMPNPKKGTITEKLEEAIKEIKVGKFEVKSEINAPIIHTVLGKTSFSEDFIKENFEAILKEIKLNKPLKTKGAFIKSAYISSSISPSVRVKTD</sequence>
<evidence type="ECO:0000256" key="4">
    <source>
        <dbReference type="ARBA" id="ARBA00022980"/>
    </source>
</evidence>
<evidence type="ECO:0000256" key="6">
    <source>
        <dbReference type="RuleBase" id="RU000659"/>
    </source>
</evidence>
<proteinExistence type="inferred from homology"/>
<keyword evidence="2" id="KW-0678">Repressor</keyword>
<evidence type="ECO:0000313" key="7">
    <source>
        <dbReference type="EMBL" id="PIS21297.1"/>
    </source>
</evidence>
<keyword evidence="4 6" id="KW-0689">Ribosomal protein</keyword>
<dbReference type="CDD" id="cd00403">
    <property type="entry name" value="Ribosomal_L1"/>
    <property type="match status" value="1"/>
</dbReference>
<dbReference type="PROSITE" id="PS01199">
    <property type="entry name" value="RIBOSOMAL_L1"/>
    <property type="match status" value="1"/>
</dbReference>
<dbReference type="InterPro" id="IPR023674">
    <property type="entry name" value="Ribosomal_uL1-like"/>
</dbReference>
<dbReference type="GO" id="GO:0006412">
    <property type="term" value="P:translation"/>
    <property type="evidence" value="ECO:0007669"/>
    <property type="project" value="InterPro"/>
</dbReference>
<evidence type="ECO:0000256" key="3">
    <source>
        <dbReference type="ARBA" id="ARBA00022845"/>
    </source>
</evidence>
<dbReference type="InterPro" id="IPR016095">
    <property type="entry name" value="Ribosomal_uL1_3-a/b-sand"/>
</dbReference>
<dbReference type="PIRSF" id="PIRSF002155">
    <property type="entry name" value="Ribosomal_L1"/>
    <property type="match status" value="1"/>
</dbReference>
<dbReference type="GO" id="GO:0003723">
    <property type="term" value="F:RNA binding"/>
    <property type="evidence" value="ECO:0007669"/>
    <property type="project" value="InterPro"/>
</dbReference>
<dbReference type="GO" id="GO:0015934">
    <property type="term" value="C:large ribosomal subunit"/>
    <property type="evidence" value="ECO:0007669"/>
    <property type="project" value="InterPro"/>
</dbReference>
<dbReference type="GO" id="GO:0006417">
    <property type="term" value="P:regulation of translation"/>
    <property type="evidence" value="ECO:0007669"/>
    <property type="project" value="UniProtKB-KW"/>
</dbReference>
<dbReference type="SUPFAM" id="SSF56808">
    <property type="entry name" value="Ribosomal protein L1"/>
    <property type="match status" value="1"/>
</dbReference>
<comment type="caution">
    <text evidence="7">The sequence shown here is derived from an EMBL/GenBank/DDBJ whole genome shotgun (WGS) entry which is preliminary data.</text>
</comment>
<organism evidence="7 8">
    <name type="scientific">candidate division WWE3 bacterium CG08_land_8_20_14_0_20_41_15</name>
    <dbReference type="NCBI Taxonomy" id="1975086"/>
    <lineage>
        <taxon>Bacteria</taxon>
        <taxon>Katanobacteria</taxon>
    </lineage>
</organism>